<protein>
    <recommendedName>
        <fullName evidence="3">4Fe-4S ferredoxin-type domain-containing protein</fullName>
    </recommendedName>
</protein>
<reference evidence="1 2" key="1">
    <citation type="submission" date="2024-09" db="EMBL/GenBank/DDBJ databases">
        <authorList>
            <person name="D'Angelo T."/>
        </authorList>
    </citation>
    <scope>NUCLEOTIDE SEQUENCE [LARGE SCALE GENOMIC DNA]</scope>
    <source>
        <strain evidence="1">SAG AM-311-F02</strain>
    </source>
</reference>
<evidence type="ECO:0000313" key="1">
    <source>
        <dbReference type="EMBL" id="MFC1799971.1"/>
    </source>
</evidence>
<keyword evidence="2" id="KW-1185">Reference proteome</keyword>
<evidence type="ECO:0000313" key="2">
    <source>
        <dbReference type="Proteomes" id="UP001594288"/>
    </source>
</evidence>
<gene>
    <name evidence="1" type="ORF">ACFL2Z_03565</name>
</gene>
<proteinExistence type="predicted"/>
<accession>A0ABV6YPI0</accession>
<sequence>MPKWFDRGERLKYLGAVMDLKTQGKKQVDDQMLELVGLNPHVHPCEQCKCCSCQHLCTRCKANCSPTDSYFIPVIGCPDYADMQDTEPVRYLYRSGYVGEYRLRLPGSR</sequence>
<dbReference type="EMBL" id="JBHPEI010000049">
    <property type="protein sequence ID" value="MFC1799971.1"/>
    <property type="molecule type" value="Genomic_DNA"/>
</dbReference>
<evidence type="ECO:0008006" key="3">
    <source>
        <dbReference type="Google" id="ProtNLM"/>
    </source>
</evidence>
<comment type="caution">
    <text evidence="1">The sequence shown here is derived from an EMBL/GenBank/DDBJ whole genome shotgun (WGS) entry which is preliminary data.</text>
</comment>
<organism evidence="1 2">
    <name type="scientific">Eiseniibacteriota bacterium</name>
    <dbReference type="NCBI Taxonomy" id="2212470"/>
    <lineage>
        <taxon>Bacteria</taxon>
        <taxon>Candidatus Eiseniibacteriota</taxon>
    </lineage>
</organism>
<dbReference type="Proteomes" id="UP001594288">
    <property type="component" value="Unassembled WGS sequence"/>
</dbReference>
<name>A0ABV6YPI0_UNCEI</name>